<gene>
    <name evidence="1" type="ORF">JAAARDRAFT_524427</name>
</gene>
<evidence type="ECO:0000313" key="1">
    <source>
        <dbReference type="EMBL" id="KDQ61849.1"/>
    </source>
</evidence>
<dbReference type="AlphaFoldDB" id="A0A067Q4C4"/>
<dbReference type="Proteomes" id="UP000027265">
    <property type="component" value="Unassembled WGS sequence"/>
</dbReference>
<accession>A0A067Q4C4</accession>
<sequence>MTFQHWFPPSSFDCIPGAEPIEHSDNLSHRPCHCPQATTNATSTSLVASPPRRPRISSLCDIADPVNKHLKCDTVPQAWLGLASLTSSTSPFCSRRHPTIHPRR</sequence>
<evidence type="ECO:0000313" key="2">
    <source>
        <dbReference type="Proteomes" id="UP000027265"/>
    </source>
</evidence>
<reference evidence="2" key="1">
    <citation type="journal article" date="2014" name="Proc. Natl. Acad. Sci. U.S.A.">
        <title>Extensive sampling of basidiomycete genomes demonstrates inadequacy of the white-rot/brown-rot paradigm for wood decay fungi.</title>
        <authorList>
            <person name="Riley R."/>
            <person name="Salamov A.A."/>
            <person name="Brown D.W."/>
            <person name="Nagy L.G."/>
            <person name="Floudas D."/>
            <person name="Held B.W."/>
            <person name="Levasseur A."/>
            <person name="Lombard V."/>
            <person name="Morin E."/>
            <person name="Otillar R."/>
            <person name="Lindquist E.A."/>
            <person name="Sun H."/>
            <person name="LaButti K.M."/>
            <person name="Schmutz J."/>
            <person name="Jabbour D."/>
            <person name="Luo H."/>
            <person name="Baker S.E."/>
            <person name="Pisabarro A.G."/>
            <person name="Walton J.D."/>
            <person name="Blanchette R.A."/>
            <person name="Henrissat B."/>
            <person name="Martin F."/>
            <person name="Cullen D."/>
            <person name="Hibbett D.S."/>
            <person name="Grigoriev I.V."/>
        </authorList>
    </citation>
    <scope>NUCLEOTIDE SEQUENCE [LARGE SCALE GENOMIC DNA]</scope>
    <source>
        <strain evidence="2">MUCL 33604</strain>
    </source>
</reference>
<dbReference type="InParanoid" id="A0A067Q4C4"/>
<dbReference type="EMBL" id="KL197712">
    <property type="protein sequence ID" value="KDQ61849.1"/>
    <property type="molecule type" value="Genomic_DNA"/>
</dbReference>
<keyword evidence="2" id="KW-1185">Reference proteome</keyword>
<dbReference type="HOGENOM" id="CLU_2250548_0_0_1"/>
<proteinExistence type="predicted"/>
<protein>
    <submittedName>
        <fullName evidence="1">Uncharacterized protein</fullName>
    </submittedName>
</protein>
<name>A0A067Q4C4_9AGAM</name>
<organism evidence="1 2">
    <name type="scientific">Jaapia argillacea MUCL 33604</name>
    <dbReference type="NCBI Taxonomy" id="933084"/>
    <lineage>
        <taxon>Eukaryota</taxon>
        <taxon>Fungi</taxon>
        <taxon>Dikarya</taxon>
        <taxon>Basidiomycota</taxon>
        <taxon>Agaricomycotina</taxon>
        <taxon>Agaricomycetes</taxon>
        <taxon>Agaricomycetidae</taxon>
        <taxon>Jaapiales</taxon>
        <taxon>Jaapiaceae</taxon>
        <taxon>Jaapia</taxon>
    </lineage>
</organism>